<comment type="caution">
    <text evidence="1">The sequence shown here is derived from an EMBL/GenBank/DDBJ whole genome shotgun (WGS) entry which is preliminary data.</text>
</comment>
<sequence length="301" mass="33560">MGIISSINNRAKILYDPRYRHLFMQRRISGLPEREAAAEKFVAKLPRPEFVSDAADTAQRLDDDGYAMLPGLLTSDQVQEMRDYFASRLAFDGYRPHLGKFKAPADAPSGTHVANFDHSDVLNAPHALAIANNPTVLSAVGKALGAKPTISYMTAWWSIAHGEAARHAELFHRDVDDLRFIKLFIYLTDVDDGSGPHVFVKGTHKVNKLTEIRRLSEEEVTTEFGSQNVMKFTGPAGTAFLENTYGVHRGVPPTKTTRLLFQVLYSLAEYVGGPKKPVGRYRPQQDGVTLDPYVNRVYLRA</sequence>
<organism evidence="1">
    <name type="scientific">marine sediment metagenome</name>
    <dbReference type="NCBI Taxonomy" id="412755"/>
    <lineage>
        <taxon>unclassified sequences</taxon>
        <taxon>metagenomes</taxon>
        <taxon>ecological metagenomes</taxon>
    </lineage>
</organism>
<dbReference type="SUPFAM" id="SSF51197">
    <property type="entry name" value="Clavaminate synthase-like"/>
    <property type="match status" value="1"/>
</dbReference>
<protein>
    <submittedName>
        <fullName evidence="1">Uncharacterized protein</fullName>
    </submittedName>
</protein>
<dbReference type="Gene3D" id="2.60.120.620">
    <property type="entry name" value="q2cbj1_9rhob like domain"/>
    <property type="match status" value="1"/>
</dbReference>
<proteinExistence type="predicted"/>
<reference evidence="1" key="1">
    <citation type="journal article" date="2015" name="Nature">
        <title>Complex archaea that bridge the gap between prokaryotes and eukaryotes.</title>
        <authorList>
            <person name="Spang A."/>
            <person name="Saw J.H."/>
            <person name="Jorgensen S.L."/>
            <person name="Zaremba-Niedzwiedzka K."/>
            <person name="Martijn J."/>
            <person name="Lind A.E."/>
            <person name="van Eijk R."/>
            <person name="Schleper C."/>
            <person name="Guy L."/>
            <person name="Ettema T.J."/>
        </authorList>
    </citation>
    <scope>NUCLEOTIDE SEQUENCE</scope>
</reference>
<dbReference type="InterPro" id="IPR008775">
    <property type="entry name" value="Phytyl_CoA_dOase-like"/>
</dbReference>
<gene>
    <name evidence="1" type="ORF">LCGC14_0246550</name>
</gene>
<dbReference type="Pfam" id="PF05721">
    <property type="entry name" value="PhyH"/>
    <property type="match status" value="1"/>
</dbReference>
<evidence type="ECO:0000313" key="1">
    <source>
        <dbReference type="EMBL" id="KKN88544.1"/>
    </source>
</evidence>
<dbReference type="EMBL" id="LAZR01000127">
    <property type="protein sequence ID" value="KKN88544.1"/>
    <property type="molecule type" value="Genomic_DNA"/>
</dbReference>
<name>A0A0F9UA80_9ZZZZ</name>
<dbReference type="AlphaFoldDB" id="A0A0F9UA80"/>
<accession>A0A0F9UA80</accession>